<name>W2YE54_PHYNI</name>
<organism evidence="1 2">
    <name type="scientific">Phytophthora nicotianae P10297</name>
    <dbReference type="NCBI Taxonomy" id="1317064"/>
    <lineage>
        <taxon>Eukaryota</taxon>
        <taxon>Sar</taxon>
        <taxon>Stramenopiles</taxon>
        <taxon>Oomycota</taxon>
        <taxon>Peronosporomycetes</taxon>
        <taxon>Peronosporales</taxon>
        <taxon>Peronosporaceae</taxon>
        <taxon>Phytophthora</taxon>
    </lineage>
</organism>
<evidence type="ECO:0000313" key="2">
    <source>
        <dbReference type="Proteomes" id="UP000018948"/>
    </source>
</evidence>
<comment type="caution">
    <text evidence="1">The sequence shown here is derived from an EMBL/GenBank/DDBJ whole genome shotgun (WGS) entry which is preliminary data.</text>
</comment>
<proteinExistence type="predicted"/>
<sequence>LRQIESFHRRQLRSVLNVSYPRRISNQDLYSVCEERPLLHRITKARWGLFGHILRRPRNIPAYLHMEACCTSTGTKWRGRPRTTLPVVLDQDLSPADLAIDFERMKIWTESGCLPKTNENGRLS</sequence>
<protein>
    <submittedName>
        <fullName evidence="1">Uncharacterized protein</fullName>
    </submittedName>
</protein>
<dbReference type="EMBL" id="ANIY01003786">
    <property type="protein sequence ID" value="ETP33315.1"/>
    <property type="molecule type" value="Genomic_DNA"/>
</dbReference>
<dbReference type="Proteomes" id="UP000018948">
    <property type="component" value="Unassembled WGS sequence"/>
</dbReference>
<feature type="non-terminal residue" evidence="1">
    <location>
        <position position="1"/>
    </location>
</feature>
<dbReference type="AlphaFoldDB" id="W2YE54"/>
<accession>W2YE54</accession>
<gene>
    <name evidence="1" type="ORF">F442_18146</name>
</gene>
<evidence type="ECO:0000313" key="1">
    <source>
        <dbReference type="EMBL" id="ETP33315.1"/>
    </source>
</evidence>
<reference evidence="1 2" key="1">
    <citation type="submission" date="2013-11" db="EMBL/GenBank/DDBJ databases">
        <title>The Genome Sequence of Phytophthora parasitica P10297.</title>
        <authorList>
            <consortium name="The Broad Institute Genomics Platform"/>
            <person name="Russ C."/>
            <person name="Tyler B."/>
            <person name="Panabieres F."/>
            <person name="Shan W."/>
            <person name="Tripathy S."/>
            <person name="Grunwald N."/>
            <person name="Machado M."/>
            <person name="Johnson C.S."/>
            <person name="Walker B."/>
            <person name="Young S.K."/>
            <person name="Zeng Q."/>
            <person name="Gargeya S."/>
            <person name="Fitzgerald M."/>
            <person name="Haas B."/>
            <person name="Abouelleil A."/>
            <person name="Allen A.W."/>
            <person name="Alvarado L."/>
            <person name="Arachchi H.M."/>
            <person name="Berlin A.M."/>
            <person name="Chapman S.B."/>
            <person name="Gainer-Dewar J."/>
            <person name="Goldberg J."/>
            <person name="Griggs A."/>
            <person name="Gujja S."/>
            <person name="Hansen M."/>
            <person name="Howarth C."/>
            <person name="Imamovic A."/>
            <person name="Ireland A."/>
            <person name="Larimer J."/>
            <person name="McCowan C."/>
            <person name="Murphy C."/>
            <person name="Pearson M."/>
            <person name="Poon T.W."/>
            <person name="Priest M."/>
            <person name="Roberts A."/>
            <person name="Saif S."/>
            <person name="Shea T."/>
            <person name="Sisk P."/>
            <person name="Sykes S."/>
            <person name="Wortman J."/>
            <person name="Nusbaum C."/>
            <person name="Birren B."/>
        </authorList>
    </citation>
    <scope>NUCLEOTIDE SEQUENCE [LARGE SCALE GENOMIC DNA]</scope>
    <source>
        <strain evidence="1 2">P10297</strain>
    </source>
</reference>
<dbReference type="OrthoDB" id="122000at2759"/>